<dbReference type="PANTHER" id="PTHR16106:SF3">
    <property type="entry name" value="CHROMOSOME 4 OPEN READING FRAME 19"/>
    <property type="match status" value="1"/>
</dbReference>
<dbReference type="InParanoid" id="G3TZ78"/>
<reference evidence="2" key="2">
    <citation type="submission" date="2025-08" db="UniProtKB">
        <authorList>
            <consortium name="Ensembl"/>
        </authorList>
    </citation>
    <scope>IDENTIFICATION</scope>
    <source>
        <strain evidence="2">Isolate ISIS603380</strain>
    </source>
</reference>
<name>G3TZ78_LOXAF</name>
<dbReference type="AlphaFoldDB" id="G3TZ78"/>
<gene>
    <name evidence="2" type="primary">C4orf19</name>
    <name evidence="2" type="synonym">PGCKA1</name>
</gene>
<dbReference type="OrthoDB" id="8773301at2759"/>
<dbReference type="Proteomes" id="UP000007646">
    <property type="component" value="Unassembled WGS sequence"/>
</dbReference>
<dbReference type="eggNOG" id="ENOG502S5D9">
    <property type="taxonomic scope" value="Eukaryota"/>
</dbReference>
<reference evidence="2" key="3">
    <citation type="submission" date="2025-09" db="UniProtKB">
        <authorList>
            <consortium name="Ensembl"/>
        </authorList>
    </citation>
    <scope>IDENTIFICATION</scope>
    <source>
        <strain evidence="2">Isolate ISIS603380</strain>
    </source>
</reference>
<dbReference type="GO" id="GO:0051726">
    <property type="term" value="P:regulation of cell cycle"/>
    <property type="evidence" value="ECO:0007669"/>
    <property type="project" value="Ensembl"/>
</dbReference>
<organism evidence="2 3">
    <name type="scientific">Loxodonta africana</name>
    <name type="common">African elephant</name>
    <dbReference type="NCBI Taxonomy" id="9785"/>
    <lineage>
        <taxon>Eukaryota</taxon>
        <taxon>Metazoa</taxon>
        <taxon>Chordata</taxon>
        <taxon>Craniata</taxon>
        <taxon>Vertebrata</taxon>
        <taxon>Euteleostomi</taxon>
        <taxon>Mammalia</taxon>
        <taxon>Eutheria</taxon>
        <taxon>Afrotheria</taxon>
        <taxon>Proboscidea</taxon>
        <taxon>Elephantidae</taxon>
        <taxon>Loxodonta</taxon>
    </lineage>
</organism>
<evidence type="ECO:0000313" key="3">
    <source>
        <dbReference type="Proteomes" id="UP000007646"/>
    </source>
</evidence>
<dbReference type="STRING" id="9785.ENSLAFP00000020886"/>
<feature type="region of interest" description="Disordered" evidence="1">
    <location>
        <begin position="261"/>
        <end position="291"/>
    </location>
</feature>
<dbReference type="KEGG" id="lav:100670522"/>
<reference evidence="2 3" key="1">
    <citation type="submission" date="2009-06" db="EMBL/GenBank/DDBJ databases">
        <title>The Genome Sequence of Loxodonta africana (African elephant).</title>
        <authorList>
            <person name="Di Palma F."/>
            <person name="Heiman D."/>
            <person name="Young S."/>
            <person name="Johnson J."/>
            <person name="Lander E.S."/>
            <person name="Lindblad-Toh K."/>
        </authorList>
    </citation>
    <scope>NUCLEOTIDE SEQUENCE [LARGE SCALE GENOMIC DNA]</scope>
    <source>
        <strain evidence="2 3">Isolate ISIS603380</strain>
    </source>
</reference>
<keyword evidence="3" id="KW-1185">Reference proteome</keyword>
<dbReference type="GeneTree" id="ENSGT00390000013778"/>
<dbReference type="PANTHER" id="PTHR16106">
    <property type="entry name" value="CHROMOSOME 4 OPEN READING FRAME 19"/>
    <property type="match status" value="1"/>
</dbReference>
<evidence type="ECO:0000313" key="2">
    <source>
        <dbReference type="Ensembl" id="ENSLAFP00000020886.1"/>
    </source>
</evidence>
<dbReference type="InterPro" id="IPR031528">
    <property type="entry name" value="C4orf19"/>
</dbReference>
<evidence type="ECO:0000256" key="1">
    <source>
        <dbReference type="SAM" id="MobiDB-lite"/>
    </source>
</evidence>
<protein>
    <submittedName>
        <fullName evidence="2">Chromosome 4 open reading frame 19</fullName>
    </submittedName>
</protein>
<sequence length="314" mass="33877">MGCRCCKMIQSYLFDPVQMPSPGYVNEISSCKLDEDDIIQLKDKQCSEVLVHKNDLHNEGLKRTESQSRTTSFQELCRPHQGPLPQRDPGGNHCVEKTDDAVNGVGPAAALQPPGNPRSQHSDRGSLASTANDNVHPALPFLEGGGARKQDGVLPASEETQVVQNGGSRAPSKAEIHALGVQDHVLEIPAPDYPQLWGSAVDSVDHEEKDCLFQNHVEDEPRKQIFLPNLNMTCMSRSWDSLNEGVAAEVLSVCFKEEDPAPAEPVVDPGNGREDVHGSNGGRNGEMVDEDAAVAEALAALEAATAGEDIDEVY</sequence>
<dbReference type="Pfam" id="PF15770">
    <property type="entry name" value="DUF4699"/>
    <property type="match status" value="1"/>
</dbReference>
<accession>G3TZ78</accession>
<feature type="region of interest" description="Disordered" evidence="1">
    <location>
        <begin position="62"/>
        <end position="152"/>
    </location>
</feature>
<dbReference type="GO" id="GO:0071944">
    <property type="term" value="C:cell periphery"/>
    <property type="evidence" value="ECO:0007669"/>
    <property type="project" value="Ensembl"/>
</dbReference>
<dbReference type="OMA" id="YPQLWGS"/>
<dbReference type="Ensembl" id="ENSLAFT00000029300.1">
    <property type="protein sequence ID" value="ENSLAFP00000020886.1"/>
    <property type="gene ID" value="ENSLAFG00000030311.1"/>
</dbReference>
<proteinExistence type="predicted"/>
<dbReference type="FunCoup" id="G3TZ78">
    <property type="interactions" value="4"/>
</dbReference>
<dbReference type="HOGENOM" id="CLU_076375_0_0_1"/>